<dbReference type="SMART" id="SM00220">
    <property type="entry name" value="S_TKc"/>
    <property type="match status" value="1"/>
</dbReference>
<protein>
    <recommendedName>
        <fullName evidence="14">Protein kinase domain-containing protein</fullName>
    </recommendedName>
</protein>
<keyword evidence="5" id="KW-0732">Signal</keyword>
<dbReference type="InterPro" id="IPR017441">
    <property type="entry name" value="Protein_kinase_ATP_BS"/>
</dbReference>
<dbReference type="AlphaFoldDB" id="A0AAD3Y3P4"/>
<evidence type="ECO:0000256" key="12">
    <source>
        <dbReference type="PROSITE-ProRule" id="PRU10141"/>
    </source>
</evidence>
<dbReference type="Gene3D" id="1.10.510.10">
    <property type="entry name" value="Transferase(Phosphotransferase) domain 1"/>
    <property type="match status" value="1"/>
</dbReference>
<evidence type="ECO:0000313" key="15">
    <source>
        <dbReference type="EMBL" id="GMH28347.1"/>
    </source>
</evidence>
<dbReference type="EMBL" id="BSYO01000034">
    <property type="protein sequence ID" value="GMH28347.1"/>
    <property type="molecule type" value="Genomic_DNA"/>
</dbReference>
<comment type="caution">
    <text evidence="15">The sequence shown here is derived from an EMBL/GenBank/DDBJ whole genome shotgun (WGS) entry which is preliminary data.</text>
</comment>
<dbReference type="GO" id="GO:0004674">
    <property type="term" value="F:protein serine/threonine kinase activity"/>
    <property type="evidence" value="ECO:0007669"/>
    <property type="project" value="UniProtKB-KW"/>
</dbReference>
<evidence type="ECO:0000256" key="10">
    <source>
        <dbReference type="ARBA" id="ARBA00023136"/>
    </source>
</evidence>
<keyword evidence="7" id="KW-0418">Kinase</keyword>
<keyword evidence="3" id="KW-0808">Transferase</keyword>
<name>A0AAD3Y3P4_NEPGR</name>
<dbReference type="SUPFAM" id="SSF56112">
    <property type="entry name" value="Protein kinase-like (PK-like)"/>
    <property type="match status" value="1"/>
</dbReference>
<keyword evidence="2 13" id="KW-0723">Serine/threonine-protein kinase</keyword>
<reference evidence="15" key="1">
    <citation type="submission" date="2023-05" db="EMBL/GenBank/DDBJ databases">
        <title>Nepenthes gracilis genome sequencing.</title>
        <authorList>
            <person name="Fukushima K."/>
        </authorList>
    </citation>
    <scope>NUCLEOTIDE SEQUENCE</scope>
    <source>
        <strain evidence="15">SING2019-196</strain>
    </source>
</reference>
<dbReference type="Proteomes" id="UP001279734">
    <property type="component" value="Unassembled WGS sequence"/>
</dbReference>
<evidence type="ECO:0000256" key="5">
    <source>
        <dbReference type="ARBA" id="ARBA00022729"/>
    </source>
</evidence>
<evidence type="ECO:0000256" key="7">
    <source>
        <dbReference type="ARBA" id="ARBA00022777"/>
    </source>
</evidence>
<evidence type="ECO:0000256" key="8">
    <source>
        <dbReference type="ARBA" id="ARBA00022840"/>
    </source>
</evidence>
<evidence type="ECO:0000259" key="14">
    <source>
        <dbReference type="PROSITE" id="PS50011"/>
    </source>
</evidence>
<keyword evidence="16" id="KW-1185">Reference proteome</keyword>
<dbReference type="Pfam" id="PF07714">
    <property type="entry name" value="PK_Tyr_Ser-Thr"/>
    <property type="match status" value="1"/>
</dbReference>
<keyword evidence="10" id="KW-0472">Membrane</keyword>
<sequence>MVICYWINKAKTAISIINEVKQLKAQSNSNSNSGAAHQAFPVIGNSQLEASTMERFLIDIAREKPIRFAPSHLAAFTLNFSEELGSGSFGVVYKGRFPSGVLIAVKVLNRSSGKRMEEQFMAEVGTIGRTYHANLVKLYGFCFDPNMQALVYEYMENGSLDKLLFSDLSKTIEWEKLHEIAIGIAKGIAYLHEECQQRIIHYDIKPGNVLLDSGLNPKVADFGLAKLYNQSSTHVLMSGWRGTPGYAAPELWAPFPVTYKCDVYSFGMLLFELIGRRRNHDANLIGYSQEWLPQWTYEMLKKNELLEMISYCKIPEENKEKAKRIVLVALWCIQYLPAKRPLMSTVVKMLEGAVEIALPPNPFSYLEANNLNSAFNSEIDGNYDSSSSSIKPVIQSSNCKIEIIS</sequence>
<evidence type="ECO:0000256" key="1">
    <source>
        <dbReference type="ARBA" id="ARBA00004479"/>
    </source>
</evidence>
<dbReference type="GO" id="GO:0016020">
    <property type="term" value="C:membrane"/>
    <property type="evidence" value="ECO:0007669"/>
    <property type="project" value="UniProtKB-SubCell"/>
</dbReference>
<dbReference type="InterPro" id="IPR045874">
    <property type="entry name" value="LRK10/LRL21-25-like"/>
</dbReference>
<evidence type="ECO:0000256" key="4">
    <source>
        <dbReference type="ARBA" id="ARBA00022692"/>
    </source>
</evidence>
<organism evidence="15 16">
    <name type="scientific">Nepenthes gracilis</name>
    <name type="common">Slender pitcher plant</name>
    <dbReference type="NCBI Taxonomy" id="150966"/>
    <lineage>
        <taxon>Eukaryota</taxon>
        <taxon>Viridiplantae</taxon>
        <taxon>Streptophyta</taxon>
        <taxon>Embryophyta</taxon>
        <taxon>Tracheophyta</taxon>
        <taxon>Spermatophyta</taxon>
        <taxon>Magnoliopsida</taxon>
        <taxon>eudicotyledons</taxon>
        <taxon>Gunneridae</taxon>
        <taxon>Pentapetalae</taxon>
        <taxon>Caryophyllales</taxon>
        <taxon>Nepenthaceae</taxon>
        <taxon>Nepenthes</taxon>
    </lineage>
</organism>
<evidence type="ECO:0000256" key="11">
    <source>
        <dbReference type="ARBA" id="ARBA00023180"/>
    </source>
</evidence>
<feature type="domain" description="Protein kinase" evidence="14">
    <location>
        <begin position="78"/>
        <end position="364"/>
    </location>
</feature>
<dbReference type="FunFam" id="1.10.510.10:FF:000537">
    <property type="entry name" value="Putative receptor-like protein kinase"/>
    <property type="match status" value="1"/>
</dbReference>
<evidence type="ECO:0000256" key="2">
    <source>
        <dbReference type="ARBA" id="ARBA00022527"/>
    </source>
</evidence>
<dbReference type="InterPro" id="IPR000719">
    <property type="entry name" value="Prot_kinase_dom"/>
</dbReference>
<evidence type="ECO:0000313" key="16">
    <source>
        <dbReference type="Proteomes" id="UP001279734"/>
    </source>
</evidence>
<proteinExistence type="inferred from homology"/>
<dbReference type="InterPro" id="IPR008271">
    <property type="entry name" value="Ser/Thr_kinase_AS"/>
</dbReference>
<evidence type="ECO:0000256" key="3">
    <source>
        <dbReference type="ARBA" id="ARBA00022679"/>
    </source>
</evidence>
<keyword evidence="4" id="KW-0812">Transmembrane</keyword>
<dbReference type="PROSITE" id="PS00108">
    <property type="entry name" value="PROTEIN_KINASE_ST"/>
    <property type="match status" value="1"/>
</dbReference>
<dbReference type="GO" id="GO:0005524">
    <property type="term" value="F:ATP binding"/>
    <property type="evidence" value="ECO:0007669"/>
    <property type="project" value="UniProtKB-UniRule"/>
</dbReference>
<comment type="similarity">
    <text evidence="13">Belongs to the protein kinase superfamily.</text>
</comment>
<comment type="subcellular location">
    <subcellularLocation>
        <location evidence="1">Membrane</location>
        <topology evidence="1">Single-pass type I membrane protein</topology>
    </subcellularLocation>
</comment>
<dbReference type="PANTHER" id="PTHR27009">
    <property type="entry name" value="RUST RESISTANCE KINASE LR10-RELATED"/>
    <property type="match status" value="1"/>
</dbReference>
<dbReference type="PROSITE" id="PS00107">
    <property type="entry name" value="PROTEIN_KINASE_ATP"/>
    <property type="match status" value="1"/>
</dbReference>
<keyword evidence="11" id="KW-0325">Glycoprotein</keyword>
<evidence type="ECO:0000256" key="13">
    <source>
        <dbReference type="RuleBase" id="RU000304"/>
    </source>
</evidence>
<keyword evidence="8 12" id="KW-0067">ATP-binding</keyword>
<keyword evidence="6 12" id="KW-0547">Nucleotide-binding</keyword>
<evidence type="ECO:0000256" key="6">
    <source>
        <dbReference type="ARBA" id="ARBA00022741"/>
    </source>
</evidence>
<keyword evidence="9" id="KW-1133">Transmembrane helix</keyword>
<dbReference type="InterPro" id="IPR011009">
    <property type="entry name" value="Kinase-like_dom_sf"/>
</dbReference>
<dbReference type="Gene3D" id="3.30.200.20">
    <property type="entry name" value="Phosphorylase Kinase, domain 1"/>
    <property type="match status" value="1"/>
</dbReference>
<dbReference type="PROSITE" id="PS50011">
    <property type="entry name" value="PROTEIN_KINASE_DOM"/>
    <property type="match status" value="1"/>
</dbReference>
<dbReference type="InterPro" id="IPR001245">
    <property type="entry name" value="Ser-Thr/Tyr_kinase_cat_dom"/>
</dbReference>
<evidence type="ECO:0000256" key="9">
    <source>
        <dbReference type="ARBA" id="ARBA00022989"/>
    </source>
</evidence>
<accession>A0AAD3Y3P4</accession>
<gene>
    <name evidence="15" type="ORF">Nepgr_030190</name>
</gene>
<feature type="binding site" evidence="12">
    <location>
        <position position="106"/>
    </location>
    <ligand>
        <name>ATP</name>
        <dbReference type="ChEBI" id="CHEBI:30616"/>
    </ligand>
</feature>